<dbReference type="InterPro" id="IPR001611">
    <property type="entry name" value="Leu-rich_rpt"/>
</dbReference>
<dbReference type="SMART" id="SM00364">
    <property type="entry name" value="LRR_BAC"/>
    <property type="match status" value="6"/>
</dbReference>
<proteinExistence type="predicted"/>
<dbReference type="Gene3D" id="3.80.10.10">
    <property type="entry name" value="Ribonuclease Inhibitor"/>
    <property type="match status" value="1"/>
</dbReference>
<keyword evidence="2" id="KW-0677">Repeat</keyword>
<dbReference type="PANTHER" id="PTHR48051:SF1">
    <property type="entry name" value="RAS SUPPRESSOR PROTEIN 1"/>
    <property type="match status" value="1"/>
</dbReference>
<dbReference type="InterPro" id="IPR025875">
    <property type="entry name" value="Leu-rich_rpt_4"/>
</dbReference>
<dbReference type="EMBL" id="JACYGY010000001">
    <property type="protein sequence ID" value="MBE9461199.1"/>
    <property type="molecule type" value="Genomic_DNA"/>
</dbReference>
<organism evidence="3 4">
    <name type="scientific">Dyadobacter subterraneus</name>
    <dbReference type="NCBI Taxonomy" id="2773304"/>
    <lineage>
        <taxon>Bacteria</taxon>
        <taxon>Pseudomonadati</taxon>
        <taxon>Bacteroidota</taxon>
        <taxon>Cytophagia</taxon>
        <taxon>Cytophagales</taxon>
        <taxon>Spirosomataceae</taxon>
        <taxon>Dyadobacter</taxon>
    </lineage>
</organism>
<dbReference type="PROSITE" id="PS51450">
    <property type="entry name" value="LRR"/>
    <property type="match status" value="2"/>
</dbReference>
<evidence type="ECO:0000256" key="1">
    <source>
        <dbReference type="ARBA" id="ARBA00022614"/>
    </source>
</evidence>
<name>A0ABR9W7S1_9BACT</name>
<protein>
    <submittedName>
        <fullName evidence="3">Leucine-rich repeat domain-containing protein</fullName>
    </submittedName>
</protein>
<evidence type="ECO:0000313" key="4">
    <source>
        <dbReference type="Proteomes" id="UP000634134"/>
    </source>
</evidence>
<sequence>MKIVLLFILTLLTHLVTAQVHIWTQEEAQKAKFHVDMLPITYEERSSDDAIDLVQKSLDIVVPKDVNPGISVITQILVNQQGSVDYIIFHTEAKGYNNDSLNQVLKKSFVQHVSEWKSVEKLQKPFRSIMLMKFGKQIVKRQVRQTDSSVVNIETALAYKDSLKIKRIFFNQLELKTLPTVIYRFPNIEELYLSANELNELKIDLKRLPRLKQLHVDGNRLTNRSLVLTKNKSLELLNLKSNKFTNIPAAAKACKNLSSLWLGGNKLTDLSNRSFRKLKTVQDLNFYKSELAVLPKGIKKMKNLGVLDLYYNQLETLPASLTKLKYLTQLAVSNNQLKELPEQMDKLANLNTLYAHHNKLSKLPQSAAKLKNLNILDLGYNWFYNFPPEIMALDSLHELDISGNNLPEFPSTVVQLKKLDKVYLRGNPFTEQDVEKKYASQLKTLKGNKVEVFY</sequence>
<dbReference type="InterPro" id="IPR003591">
    <property type="entry name" value="Leu-rich_rpt_typical-subtyp"/>
</dbReference>
<keyword evidence="1" id="KW-0433">Leucine-rich repeat</keyword>
<dbReference type="PANTHER" id="PTHR48051">
    <property type="match status" value="1"/>
</dbReference>
<dbReference type="SUPFAM" id="SSF52058">
    <property type="entry name" value="L domain-like"/>
    <property type="match status" value="1"/>
</dbReference>
<evidence type="ECO:0000256" key="2">
    <source>
        <dbReference type="ARBA" id="ARBA00022737"/>
    </source>
</evidence>
<dbReference type="SMART" id="SM00369">
    <property type="entry name" value="LRR_TYP"/>
    <property type="match status" value="9"/>
</dbReference>
<dbReference type="InterPro" id="IPR032675">
    <property type="entry name" value="LRR_dom_sf"/>
</dbReference>
<gene>
    <name evidence="3" type="ORF">IEE83_04820</name>
</gene>
<comment type="caution">
    <text evidence="3">The sequence shown here is derived from an EMBL/GenBank/DDBJ whole genome shotgun (WGS) entry which is preliminary data.</text>
</comment>
<evidence type="ECO:0000313" key="3">
    <source>
        <dbReference type="EMBL" id="MBE9461199.1"/>
    </source>
</evidence>
<reference evidence="4" key="1">
    <citation type="submission" date="2023-07" db="EMBL/GenBank/DDBJ databases">
        <title>Dyadobacter sp. nov 'subterranea' isolated from contaminted grondwater.</title>
        <authorList>
            <person name="Szabo I."/>
            <person name="Al-Omari J."/>
            <person name="Szerdahelyi S.G."/>
            <person name="Rado J."/>
        </authorList>
    </citation>
    <scope>NUCLEOTIDE SEQUENCE [LARGE SCALE GENOMIC DNA]</scope>
    <source>
        <strain evidence="4">UP-52</strain>
    </source>
</reference>
<accession>A0ABR9W7S1</accession>
<dbReference type="Proteomes" id="UP000634134">
    <property type="component" value="Unassembled WGS sequence"/>
</dbReference>
<dbReference type="RefSeq" id="WP_194119484.1">
    <property type="nucleotide sequence ID" value="NZ_JACYGY010000001.1"/>
</dbReference>
<dbReference type="InterPro" id="IPR050216">
    <property type="entry name" value="LRR_domain-containing"/>
</dbReference>
<dbReference type="Pfam" id="PF12799">
    <property type="entry name" value="LRR_4"/>
    <property type="match status" value="1"/>
</dbReference>
<keyword evidence="4" id="KW-1185">Reference proteome</keyword>